<organism evidence="3 4">
    <name type="scientific">Candidatus Uhrbacteria bacterium CG10_big_fil_rev_8_21_14_0_10_48_11</name>
    <dbReference type="NCBI Taxonomy" id="1975037"/>
    <lineage>
        <taxon>Bacteria</taxon>
        <taxon>Candidatus Uhriibacteriota</taxon>
    </lineage>
</organism>
<dbReference type="PANTHER" id="PTHR46401:SF2">
    <property type="entry name" value="GLYCOSYLTRANSFERASE WBBK-RELATED"/>
    <property type="match status" value="1"/>
</dbReference>
<keyword evidence="1" id="KW-0808">Transferase</keyword>
<dbReference type="CDD" id="cd03809">
    <property type="entry name" value="GT4_MtfB-like"/>
    <property type="match status" value="1"/>
</dbReference>
<evidence type="ECO:0000256" key="1">
    <source>
        <dbReference type="ARBA" id="ARBA00022679"/>
    </source>
</evidence>
<dbReference type="EMBL" id="PFET01000002">
    <property type="protein sequence ID" value="PJE76231.1"/>
    <property type="molecule type" value="Genomic_DNA"/>
</dbReference>
<proteinExistence type="predicted"/>
<sequence length="363" mass="41311">MRVGVDLRVLDDPNGSGVARYALLMLEELKKNFQSTNHSLIGFRSGLNKSVGKHLSEEKILRFSNTLLNVGFVTIGWPSAQSCYPKAEILWQPNPLFIGHHKAPLFVTIHDVSFLRLPETYPLHTRFWYLSYVRHFLQKAQPSTYLLAVSEHTKDDVLELFPQWRGRVFVLTPPPCHETMKSAGSVSVSEPYFVYLGTVEIRKNVEAVLNAFSVFRKRHSEYRLKIIGRSGYLGIGRKKLDGYKGVDFLGYVNESERIRLLQSSSGLIYPSFYEGYGYPPIEAMQYGVPVIGAAATSLPETLGDAASWVNPYRLADELPTLLSVISDDKEYRQRMISSGYACVERRKREFSILKLIALWENYV</sequence>
<dbReference type="AlphaFoldDB" id="A0A2M8LFK4"/>
<accession>A0A2M8LFK4</accession>
<reference evidence="3 4" key="1">
    <citation type="submission" date="2017-09" db="EMBL/GenBank/DDBJ databases">
        <title>Depth-based differentiation of microbial function through sediment-hosted aquifers and enrichment of novel symbionts in the deep terrestrial subsurface.</title>
        <authorList>
            <person name="Probst A.J."/>
            <person name="Ladd B."/>
            <person name="Jarett J.K."/>
            <person name="Geller-Mcgrath D.E."/>
            <person name="Sieber C.M."/>
            <person name="Emerson J.B."/>
            <person name="Anantharaman K."/>
            <person name="Thomas B.C."/>
            <person name="Malmstrom R."/>
            <person name="Stieglmeier M."/>
            <person name="Klingl A."/>
            <person name="Woyke T."/>
            <person name="Ryan C.M."/>
            <person name="Banfield J.F."/>
        </authorList>
    </citation>
    <scope>NUCLEOTIDE SEQUENCE [LARGE SCALE GENOMIC DNA]</scope>
    <source>
        <strain evidence="3">CG10_big_fil_rev_8_21_14_0_10_48_11</strain>
    </source>
</reference>
<feature type="domain" description="Glycosyl transferase family 1" evidence="2">
    <location>
        <begin position="189"/>
        <end position="340"/>
    </location>
</feature>
<dbReference type="Pfam" id="PF00534">
    <property type="entry name" value="Glycos_transf_1"/>
    <property type="match status" value="1"/>
</dbReference>
<dbReference type="GO" id="GO:0016757">
    <property type="term" value="F:glycosyltransferase activity"/>
    <property type="evidence" value="ECO:0007669"/>
    <property type="project" value="InterPro"/>
</dbReference>
<dbReference type="GO" id="GO:0009103">
    <property type="term" value="P:lipopolysaccharide biosynthetic process"/>
    <property type="evidence" value="ECO:0007669"/>
    <property type="project" value="TreeGrafter"/>
</dbReference>
<evidence type="ECO:0000313" key="3">
    <source>
        <dbReference type="EMBL" id="PJE76231.1"/>
    </source>
</evidence>
<dbReference type="SUPFAM" id="SSF53756">
    <property type="entry name" value="UDP-Glycosyltransferase/glycogen phosphorylase"/>
    <property type="match status" value="1"/>
</dbReference>
<name>A0A2M8LFK4_9BACT</name>
<dbReference type="PANTHER" id="PTHR46401">
    <property type="entry name" value="GLYCOSYLTRANSFERASE WBBK-RELATED"/>
    <property type="match status" value="1"/>
</dbReference>
<comment type="caution">
    <text evidence="3">The sequence shown here is derived from an EMBL/GenBank/DDBJ whole genome shotgun (WGS) entry which is preliminary data.</text>
</comment>
<dbReference type="Gene3D" id="3.40.50.2000">
    <property type="entry name" value="Glycogen Phosphorylase B"/>
    <property type="match status" value="1"/>
</dbReference>
<protein>
    <recommendedName>
        <fullName evidence="2">Glycosyl transferase family 1 domain-containing protein</fullName>
    </recommendedName>
</protein>
<dbReference type="Proteomes" id="UP000231152">
    <property type="component" value="Unassembled WGS sequence"/>
</dbReference>
<evidence type="ECO:0000313" key="4">
    <source>
        <dbReference type="Proteomes" id="UP000231152"/>
    </source>
</evidence>
<evidence type="ECO:0000259" key="2">
    <source>
        <dbReference type="Pfam" id="PF00534"/>
    </source>
</evidence>
<gene>
    <name evidence="3" type="ORF">COV04_00565</name>
</gene>
<dbReference type="InterPro" id="IPR001296">
    <property type="entry name" value="Glyco_trans_1"/>
</dbReference>